<dbReference type="Proteomes" id="UP001175271">
    <property type="component" value="Unassembled WGS sequence"/>
</dbReference>
<evidence type="ECO:0000256" key="1">
    <source>
        <dbReference type="SAM" id="Phobius"/>
    </source>
</evidence>
<accession>A0AA39IIB2</accession>
<sequence length="297" mass="33787">MVMCAMDHREFIYFYYRPLFEHKFTIAVCIYTLAINVVSFYSHYHRSSRRSQFWTVSTLLSTYILYALLTLSIAALESLPPSAIMAIFANNRRNDLFLAITPHLSQQIVSVAGLFIALDRVLIMLVPLRHASLKIGRNLSAATALLNLTAMTIAYGAILVTSGTVEFENIYGPSSTIQLYVVSPTVLVETVLYIVFLVQFRRFVKINRNPCQKQQIINKIVLIQAICHTSLCTIPYVLNTFDADEFHLDLVFMVYVREYFPLMFVVSVALSSTLVLYTLQPRKHLVKIAHSATENVK</sequence>
<feature type="transmembrane region" description="Helical" evidence="1">
    <location>
        <begin position="53"/>
        <end position="76"/>
    </location>
</feature>
<protein>
    <submittedName>
        <fullName evidence="2">Uncharacterized protein</fullName>
    </submittedName>
</protein>
<feature type="transmembrane region" description="Helical" evidence="1">
    <location>
        <begin position="24"/>
        <end position="41"/>
    </location>
</feature>
<keyword evidence="3" id="KW-1185">Reference proteome</keyword>
<keyword evidence="1" id="KW-0472">Membrane</keyword>
<dbReference type="EMBL" id="JAUCMV010000001">
    <property type="protein sequence ID" value="KAK0424870.1"/>
    <property type="molecule type" value="Genomic_DNA"/>
</dbReference>
<proteinExistence type="predicted"/>
<feature type="transmembrane region" description="Helical" evidence="1">
    <location>
        <begin position="220"/>
        <end position="239"/>
    </location>
</feature>
<comment type="caution">
    <text evidence="2">The sequence shown here is derived from an EMBL/GenBank/DDBJ whole genome shotgun (WGS) entry which is preliminary data.</text>
</comment>
<evidence type="ECO:0000313" key="2">
    <source>
        <dbReference type="EMBL" id="KAK0424870.1"/>
    </source>
</evidence>
<keyword evidence="1" id="KW-0812">Transmembrane</keyword>
<feature type="transmembrane region" description="Helical" evidence="1">
    <location>
        <begin position="179"/>
        <end position="200"/>
    </location>
</feature>
<feature type="transmembrane region" description="Helical" evidence="1">
    <location>
        <begin position="96"/>
        <end position="118"/>
    </location>
</feature>
<feature type="transmembrane region" description="Helical" evidence="1">
    <location>
        <begin position="259"/>
        <end position="279"/>
    </location>
</feature>
<name>A0AA39IIB2_9BILA</name>
<keyword evidence="1" id="KW-1133">Transmembrane helix</keyword>
<gene>
    <name evidence="2" type="ORF">QR680_008896</name>
</gene>
<evidence type="ECO:0000313" key="3">
    <source>
        <dbReference type="Proteomes" id="UP001175271"/>
    </source>
</evidence>
<reference evidence="2" key="1">
    <citation type="submission" date="2023-06" db="EMBL/GenBank/DDBJ databases">
        <title>Genomic analysis of the entomopathogenic nematode Steinernema hermaphroditum.</title>
        <authorList>
            <person name="Schwarz E.M."/>
            <person name="Heppert J.K."/>
            <person name="Baniya A."/>
            <person name="Schwartz H.T."/>
            <person name="Tan C.-H."/>
            <person name="Antoshechkin I."/>
            <person name="Sternberg P.W."/>
            <person name="Goodrich-Blair H."/>
            <person name="Dillman A.R."/>
        </authorList>
    </citation>
    <scope>NUCLEOTIDE SEQUENCE</scope>
    <source>
        <strain evidence="2">PS9179</strain>
        <tissue evidence="2">Whole animal</tissue>
    </source>
</reference>
<dbReference type="AlphaFoldDB" id="A0AA39IIB2"/>
<organism evidence="2 3">
    <name type="scientific">Steinernema hermaphroditum</name>
    <dbReference type="NCBI Taxonomy" id="289476"/>
    <lineage>
        <taxon>Eukaryota</taxon>
        <taxon>Metazoa</taxon>
        <taxon>Ecdysozoa</taxon>
        <taxon>Nematoda</taxon>
        <taxon>Chromadorea</taxon>
        <taxon>Rhabditida</taxon>
        <taxon>Tylenchina</taxon>
        <taxon>Panagrolaimomorpha</taxon>
        <taxon>Strongyloidoidea</taxon>
        <taxon>Steinernematidae</taxon>
        <taxon>Steinernema</taxon>
    </lineage>
</organism>
<feature type="transmembrane region" description="Helical" evidence="1">
    <location>
        <begin position="139"/>
        <end position="159"/>
    </location>
</feature>